<accession>A0ABS2SK13</accession>
<dbReference type="InterPro" id="IPR052057">
    <property type="entry name" value="IS150/IS1296_orfA-like"/>
</dbReference>
<dbReference type="PANTHER" id="PTHR33795">
    <property type="entry name" value="INSERTION ELEMENT IS150 PROTEIN INSJ"/>
    <property type="match status" value="1"/>
</dbReference>
<dbReference type="PANTHER" id="PTHR33795:SF1">
    <property type="entry name" value="INSERTION ELEMENT IS150 PROTEIN INSJ"/>
    <property type="match status" value="1"/>
</dbReference>
<evidence type="ECO:0000256" key="1">
    <source>
        <dbReference type="ARBA" id="ARBA00038232"/>
    </source>
</evidence>
<evidence type="ECO:0000313" key="5">
    <source>
        <dbReference type="EMBL" id="MBM7816551.1"/>
    </source>
</evidence>
<dbReference type="EMBL" id="JAFBCP010000001">
    <property type="protein sequence ID" value="MBM7816493.1"/>
    <property type="molecule type" value="Genomic_DNA"/>
</dbReference>
<proteinExistence type="inferred from homology"/>
<dbReference type="SUPFAM" id="SSF46689">
    <property type="entry name" value="Homeodomain-like"/>
    <property type="match status" value="1"/>
</dbReference>
<dbReference type="EMBL" id="JAFBCP010000001">
    <property type="protein sequence ID" value="MBM7816603.1"/>
    <property type="molecule type" value="Genomic_DNA"/>
</dbReference>
<evidence type="ECO:0000256" key="2">
    <source>
        <dbReference type="SAM" id="MobiDB-lite"/>
    </source>
</evidence>
<comment type="caution">
    <text evidence="6">The sequence shown here is derived from an EMBL/GenBank/DDBJ whole genome shotgun (WGS) entry which is preliminary data.</text>
</comment>
<dbReference type="InterPro" id="IPR036388">
    <property type="entry name" value="WH-like_DNA-bd_sf"/>
</dbReference>
<evidence type="ECO:0000313" key="6">
    <source>
        <dbReference type="EMBL" id="MBM7816603.1"/>
    </source>
</evidence>
<dbReference type="Gene3D" id="1.10.10.10">
    <property type="entry name" value="Winged helix-like DNA-binding domain superfamily/Winged helix DNA-binding domain"/>
    <property type="match status" value="1"/>
</dbReference>
<evidence type="ECO:0000313" key="4">
    <source>
        <dbReference type="EMBL" id="MBM7816493.1"/>
    </source>
</evidence>
<organism evidence="6 7">
    <name type="scientific">Brevibacterium paucivorans</name>
    <dbReference type="NCBI Taxonomy" id="170994"/>
    <lineage>
        <taxon>Bacteria</taxon>
        <taxon>Bacillati</taxon>
        <taxon>Actinomycetota</taxon>
        <taxon>Actinomycetes</taxon>
        <taxon>Micrococcales</taxon>
        <taxon>Brevibacteriaceae</taxon>
        <taxon>Brevibacterium</taxon>
    </lineage>
</organism>
<gene>
    <name evidence="4" type="ORF">JOE56_001187</name>
    <name evidence="5" type="ORF">JOE56_001245</name>
    <name evidence="6" type="ORF">JOE56_001297</name>
</gene>
<keyword evidence="7" id="KW-1185">Reference proteome</keyword>
<feature type="domain" description="Insertion element IS150 protein InsJ-like helix-turn-helix" evidence="3">
    <location>
        <begin position="68"/>
        <end position="120"/>
    </location>
</feature>
<dbReference type="InterPro" id="IPR055247">
    <property type="entry name" value="InsJ-like_HTH"/>
</dbReference>
<name>A0ABS2SK13_9MICO</name>
<protein>
    <submittedName>
        <fullName evidence="6">Transposase-like protein</fullName>
    </submittedName>
</protein>
<dbReference type="Proteomes" id="UP000809290">
    <property type="component" value="Unassembled WGS sequence"/>
</dbReference>
<comment type="similarity">
    <text evidence="1">Belongs to the IS150/IS1296 orfA family.</text>
</comment>
<dbReference type="EMBL" id="JAFBCP010000001">
    <property type="protein sequence ID" value="MBM7816551.1"/>
    <property type="molecule type" value="Genomic_DNA"/>
</dbReference>
<feature type="region of interest" description="Disordered" evidence="2">
    <location>
        <begin position="107"/>
        <end position="129"/>
    </location>
</feature>
<reference evidence="6 7" key="1">
    <citation type="submission" date="2021-01" db="EMBL/GenBank/DDBJ databases">
        <title>Sequencing the genomes of 1000 actinobacteria strains.</title>
        <authorList>
            <person name="Klenk H.-P."/>
        </authorList>
    </citation>
    <scope>NUCLEOTIDE SEQUENCE [LARGE SCALE GENOMIC DNA]</scope>
    <source>
        <strain evidence="6 7">DSM 13657</strain>
    </source>
</reference>
<dbReference type="Pfam" id="PF13518">
    <property type="entry name" value="HTH_28"/>
    <property type="match status" value="1"/>
</dbReference>
<dbReference type="InterPro" id="IPR009057">
    <property type="entry name" value="Homeodomain-like_sf"/>
</dbReference>
<evidence type="ECO:0000313" key="7">
    <source>
        <dbReference type="Proteomes" id="UP000809290"/>
    </source>
</evidence>
<sequence>MRADSTLTASQREELVALFEQGFSYGAAANRVGVRHGPAKNLYQRFKLRGRLCLVRKRRKQEYSFEVKKAVVERYLAGEAQLDIAREFGLWSDQQVKDWAVKWRKGGDEALKPRPKGRPRKSGKPKVLTEEDALRRENELLRAENAYLKKLRDLRDQGHA</sequence>
<evidence type="ECO:0000259" key="3">
    <source>
        <dbReference type="Pfam" id="PF13518"/>
    </source>
</evidence>
<feature type="compositionally biased region" description="Basic residues" evidence="2">
    <location>
        <begin position="113"/>
        <end position="124"/>
    </location>
</feature>